<feature type="compositionally biased region" description="Low complexity" evidence="1">
    <location>
        <begin position="482"/>
        <end position="491"/>
    </location>
</feature>
<sequence length="1145" mass="120937">MVIAQCYQMGPATKVDPLAMIADAKRLANPSQLVGSPPPPVYSMGSYGQMAPPPPTASSASSSSTPASGPVITNAGSFIMPLAGHAMPPPAAPPQSYYPAMYATAAGGYPRAPYYPYAPQPAASYYPPPSQPVTTPVQSSPPPAASTTGTISTFNAATGTAAPGGQQGTWSEEETDRLRKLAEQSREMGGPQNKGEIEWDWVVSQWGNSRTRHQILLKATSMGLKESTTRGTKRRRETDASANENEQTPTPTAQSSQVTTAAATSTPSTAQTQATTHTHAQTTHAPAAPVNTTAQSATTSASPALAPQRPPSSSTSQTIAPARTAPTSSPAMANARPWPMPTVAANTPSPVLASAQTDRNNYYRPPPTQTPSYGTTGTTPYGTNTSAANTASYVMLVYPVAGCIVVGSERTGLHSKNMAHMYAPLAIEDDDMRHAHRRYAYSASSVATSVSGNGGGGGGGQFASSSGQSMNQSPSAEAVQTSGSSSYASQSPVAYTTPHIYPNNAVPYVSSSLPSPSILPPSNSIYPSVPSASSHTPHDGPQESPSTSPSHSAGKRKQLDDGGASAQSAASTSRKRRILPAHERDESEVGPNGGPKHWTDAEKNSLFQWLLVHDKHWDMFRTKMNTVFREVCRTGPRQAYPLTSAQASEQIFGGRKSFTALKSCYHRNVETFKQIFAFETYLTRTLSDSDNEAIRMMSNHGDPTIARQAYLEQKLEDARNQSVPVGNLNVKVIDHWHLNGWYGLFKRRFREDPRTGQPVPFYGPGSMSFPNGPAPAVDPQLVHGAREEEEEEEEEEDVEEPEHETIPPPPHPPIAGPSTSFTDALHDNNVPPTATPLRGRPSSQSYSARKGSSSTTQIPASTAWTESRGQTSTVQALDRLTAVTQALVEQCSTLTELLRAEQEERRERAAAMQRRNPEDGMNRKEKAALATEMLANADVGEESVGCLLRSAFSTNRGCAARRGSVIGGGVEVSECNVRLGDTPVALFGEILEALLGTLAGASGRVLGVFRRTSTGEFGAARGWRQDKECTGPEEAVGSTDSTLALSSQKGSEISSVLPATGNDCRECGSVYAGGGVSGAGESDAVLPSPSSISSGSSSSSSSTKTSPPRTAPSMFTCCFIPGLNVAEYERGDTASAPAKQCKHGL</sequence>
<dbReference type="OrthoDB" id="2685034at2759"/>
<feature type="compositionally biased region" description="Polar residues" evidence="1">
    <location>
        <begin position="344"/>
        <end position="360"/>
    </location>
</feature>
<feature type="compositionally biased region" description="Low complexity" evidence="1">
    <location>
        <begin position="462"/>
        <end position="475"/>
    </location>
</feature>
<accession>A0A1X6MRE7</accession>
<keyword evidence="3" id="KW-1185">Reference proteome</keyword>
<feature type="region of interest" description="Disordered" evidence="1">
    <location>
        <begin position="1024"/>
        <end position="1049"/>
    </location>
</feature>
<feature type="region of interest" description="Disordered" evidence="1">
    <location>
        <begin position="44"/>
        <end position="68"/>
    </location>
</feature>
<organism evidence="2 3">
    <name type="scientific">Postia placenta MAD-698-R-SB12</name>
    <dbReference type="NCBI Taxonomy" id="670580"/>
    <lineage>
        <taxon>Eukaryota</taxon>
        <taxon>Fungi</taxon>
        <taxon>Dikarya</taxon>
        <taxon>Basidiomycota</taxon>
        <taxon>Agaricomycotina</taxon>
        <taxon>Agaricomycetes</taxon>
        <taxon>Polyporales</taxon>
        <taxon>Adustoporiaceae</taxon>
        <taxon>Rhodonia</taxon>
    </lineage>
</organism>
<evidence type="ECO:0008006" key="4">
    <source>
        <dbReference type="Google" id="ProtNLM"/>
    </source>
</evidence>
<evidence type="ECO:0000313" key="3">
    <source>
        <dbReference type="Proteomes" id="UP000194127"/>
    </source>
</evidence>
<reference evidence="2 3" key="1">
    <citation type="submission" date="2017-04" db="EMBL/GenBank/DDBJ databases">
        <title>Genome Sequence of the Model Brown-Rot Fungus Postia placenta SB12.</title>
        <authorList>
            <consortium name="DOE Joint Genome Institute"/>
            <person name="Gaskell J."/>
            <person name="Kersten P."/>
            <person name="Larrondo L.F."/>
            <person name="Canessa P."/>
            <person name="Martinez D."/>
            <person name="Hibbett D."/>
            <person name="Schmoll M."/>
            <person name="Kubicek C.P."/>
            <person name="Martinez A.T."/>
            <person name="Yadav J."/>
            <person name="Master E."/>
            <person name="Magnuson J.K."/>
            <person name="James T."/>
            <person name="Yaver D."/>
            <person name="Berka R."/>
            <person name="Labutti K."/>
            <person name="Lipzen A."/>
            <person name="Aerts A."/>
            <person name="Barry K."/>
            <person name="Henrissat B."/>
            <person name="Blanchette R."/>
            <person name="Grigoriev I."/>
            <person name="Cullen D."/>
        </authorList>
    </citation>
    <scope>NUCLEOTIDE SEQUENCE [LARGE SCALE GENOMIC DNA]</scope>
    <source>
        <strain evidence="2 3">MAD-698-R-SB12</strain>
    </source>
</reference>
<dbReference type="AlphaFoldDB" id="A0A1X6MRE7"/>
<feature type="region of interest" description="Disordered" evidence="1">
    <location>
        <begin position="445"/>
        <end position="491"/>
    </location>
</feature>
<feature type="compositionally biased region" description="Polar residues" evidence="1">
    <location>
        <begin position="841"/>
        <end position="870"/>
    </location>
</feature>
<proteinExistence type="predicted"/>
<dbReference type="STRING" id="670580.A0A1X6MRE7"/>
<feature type="region of interest" description="Disordered" evidence="1">
    <location>
        <begin position="753"/>
        <end position="870"/>
    </location>
</feature>
<feature type="compositionally biased region" description="Polar residues" evidence="1">
    <location>
        <begin position="1038"/>
        <end position="1049"/>
    </location>
</feature>
<dbReference type="PANTHER" id="PTHR45725:SF1">
    <property type="entry name" value="DISHEVELLED ASSOCIATED ACTIVATOR OF MORPHOGENESIS, ISOFORM D"/>
    <property type="match status" value="1"/>
</dbReference>
<name>A0A1X6MRE7_9APHY</name>
<feature type="compositionally biased region" description="Low complexity" evidence="1">
    <location>
        <begin position="57"/>
        <end position="68"/>
    </location>
</feature>
<dbReference type="Proteomes" id="UP000194127">
    <property type="component" value="Unassembled WGS sequence"/>
</dbReference>
<dbReference type="RefSeq" id="XP_024335546.1">
    <property type="nucleotide sequence ID" value="XM_024486516.1"/>
</dbReference>
<feature type="compositionally biased region" description="Gly residues" evidence="1">
    <location>
        <begin position="452"/>
        <end position="461"/>
    </location>
</feature>
<feature type="region of interest" description="Disordered" evidence="1">
    <location>
        <begin position="217"/>
        <end position="379"/>
    </location>
</feature>
<dbReference type="PANTHER" id="PTHR45725">
    <property type="entry name" value="FORMIN HOMOLOGY 2 FAMILY MEMBER"/>
    <property type="match status" value="1"/>
</dbReference>
<dbReference type="InterPro" id="IPR051425">
    <property type="entry name" value="Formin_Homology"/>
</dbReference>
<feature type="compositionally biased region" description="Pro residues" evidence="1">
    <location>
        <begin position="806"/>
        <end position="815"/>
    </location>
</feature>
<dbReference type="GeneID" id="36331465"/>
<feature type="compositionally biased region" description="Low complexity" evidence="1">
    <location>
        <begin position="247"/>
        <end position="333"/>
    </location>
</feature>
<evidence type="ECO:0000313" key="2">
    <source>
        <dbReference type="EMBL" id="OSX58752.1"/>
    </source>
</evidence>
<dbReference type="EMBL" id="KZ110603">
    <property type="protein sequence ID" value="OSX58752.1"/>
    <property type="molecule type" value="Genomic_DNA"/>
</dbReference>
<feature type="region of interest" description="Disordered" evidence="1">
    <location>
        <begin position="1080"/>
        <end position="1109"/>
    </location>
</feature>
<protein>
    <recommendedName>
        <fullName evidence="4">Myb-like domain-containing protein</fullName>
    </recommendedName>
</protein>
<gene>
    <name evidence="2" type="ORF">POSPLADRAFT_1151289</name>
</gene>
<feature type="region of interest" description="Disordered" evidence="1">
    <location>
        <begin position="127"/>
        <end position="178"/>
    </location>
</feature>
<feature type="compositionally biased region" description="Acidic residues" evidence="1">
    <location>
        <begin position="787"/>
        <end position="802"/>
    </location>
</feature>
<feature type="compositionally biased region" description="Low complexity" evidence="1">
    <location>
        <begin position="370"/>
        <end position="379"/>
    </location>
</feature>
<evidence type="ECO:0000256" key="1">
    <source>
        <dbReference type="SAM" id="MobiDB-lite"/>
    </source>
</evidence>
<feature type="region of interest" description="Disordered" evidence="1">
    <location>
        <begin position="524"/>
        <end position="598"/>
    </location>
</feature>